<keyword evidence="6" id="KW-0479">Metal-binding</keyword>
<evidence type="ECO:0000256" key="1">
    <source>
        <dbReference type="ARBA" id="ARBA00001917"/>
    </source>
</evidence>
<dbReference type="GO" id="GO:0010181">
    <property type="term" value="F:FMN binding"/>
    <property type="evidence" value="ECO:0007669"/>
    <property type="project" value="InterPro"/>
</dbReference>
<gene>
    <name evidence="12" type="ORF">SAMN02194393_04107</name>
</gene>
<evidence type="ECO:0000256" key="3">
    <source>
        <dbReference type="ARBA" id="ARBA00011048"/>
    </source>
</evidence>
<dbReference type="PANTHER" id="PTHR42917">
    <property type="entry name" value="2,4-DIENOYL-COA REDUCTASE"/>
    <property type="match status" value="1"/>
</dbReference>
<keyword evidence="9" id="KW-0411">Iron-sulfur</keyword>
<comment type="cofactor">
    <cofactor evidence="1">
        <name>FMN</name>
        <dbReference type="ChEBI" id="CHEBI:58210"/>
    </cofactor>
</comment>
<feature type="domain" description="FAD/NAD(P)-binding" evidence="11">
    <location>
        <begin position="392"/>
        <end position="612"/>
    </location>
</feature>
<evidence type="ECO:0000256" key="6">
    <source>
        <dbReference type="ARBA" id="ARBA00022723"/>
    </source>
</evidence>
<evidence type="ECO:0000256" key="4">
    <source>
        <dbReference type="ARBA" id="ARBA00022630"/>
    </source>
</evidence>
<evidence type="ECO:0000256" key="9">
    <source>
        <dbReference type="ARBA" id="ARBA00023014"/>
    </source>
</evidence>
<comment type="similarity">
    <text evidence="3">In the N-terminal section; belongs to the NADH:flavin oxidoreductase/NADH oxidase family.</text>
</comment>
<dbReference type="SUPFAM" id="SSF51395">
    <property type="entry name" value="FMN-linked oxidoreductases"/>
    <property type="match status" value="1"/>
</dbReference>
<dbReference type="Proteomes" id="UP000190285">
    <property type="component" value="Unassembled WGS sequence"/>
</dbReference>
<organism evidence="12 13">
    <name type="scientific">Maledivibacter halophilus</name>
    <dbReference type="NCBI Taxonomy" id="36842"/>
    <lineage>
        <taxon>Bacteria</taxon>
        <taxon>Bacillati</taxon>
        <taxon>Bacillota</taxon>
        <taxon>Clostridia</taxon>
        <taxon>Peptostreptococcales</taxon>
        <taxon>Caminicellaceae</taxon>
        <taxon>Maledivibacter</taxon>
    </lineage>
</organism>
<evidence type="ECO:0000256" key="8">
    <source>
        <dbReference type="ARBA" id="ARBA00023004"/>
    </source>
</evidence>
<reference evidence="12 13" key="1">
    <citation type="submission" date="2017-02" db="EMBL/GenBank/DDBJ databases">
        <authorList>
            <person name="Peterson S.W."/>
        </authorList>
    </citation>
    <scope>NUCLEOTIDE SEQUENCE [LARGE SCALE GENOMIC DNA]</scope>
    <source>
        <strain evidence="12 13">M1</strain>
    </source>
</reference>
<sequence>MTKEYSKILEPITIGKVKVRNRINMAPMTTLYAGHNGEITEQCVQYYGARARGGTGMVTIEGAYVNETALQIPCSINVSDDKFIPGLSRIADAIKDNGSVAVLQLIHSGIQAWVEQSVGPSEIGRIDGKPISTELTPRALTTKEVHQYVQDFANAAYRAKMAGFDMVQVHGTHGYLIMQFLSPITNKRIDNYGADRDLFPVEIVKAIKEKCGKDFPVIFRLCADESLGDDLVVGGITLEDAKKTALKLEKAGVDAFDVTGGSDDVIHLYVPSSYVLDGKEGCFLDLAAEIKKVVNVPVISGGGIDTPKAAQEALESGKVDMLFVGRQLIAEPEWIRKIEEGRVEDIRPCVKCVECGKRIVYLRDMRCSVNPLGGNEWKYLNEREIPRALDKKKVLVIGGGPAGLEAAKTSAVRGHDVTLVEKEASLGGTLKVAAVPSFKSRYGKLIKWYENQIKDLNINILLNKKADLDFINNENPDVVILATGSEEVVPPISGIENAIMSDDVLLGNKEVGDNVIVIGCGLVGAEVAYYIAKNNKNVNVFEALPATDLGMGGLALLRPHGLFDKYGVKVHFKTPIIDIYKDGVLTVDEYGKKIITKADTIVCAVGRKPAHNHDFVKAIQESGKVVKPVGDVKSARKVSEALYEAFNAAMSI</sequence>
<keyword evidence="4" id="KW-0285">Flavoprotein</keyword>
<protein>
    <submittedName>
        <fullName evidence="12">2,4-dienoyl-CoA reductase</fullName>
    </submittedName>
</protein>
<proteinExistence type="inferred from homology"/>
<dbReference type="STRING" id="36842.SAMN02194393_04107"/>
<keyword evidence="5" id="KW-0288">FMN</keyword>
<dbReference type="SUPFAM" id="SSF51905">
    <property type="entry name" value="FAD/NAD(P)-binding domain"/>
    <property type="match status" value="1"/>
</dbReference>
<dbReference type="EMBL" id="FUZT01000011">
    <property type="protein sequence ID" value="SKC84422.1"/>
    <property type="molecule type" value="Genomic_DNA"/>
</dbReference>
<evidence type="ECO:0000256" key="7">
    <source>
        <dbReference type="ARBA" id="ARBA00023002"/>
    </source>
</evidence>
<evidence type="ECO:0000256" key="2">
    <source>
        <dbReference type="ARBA" id="ARBA00001966"/>
    </source>
</evidence>
<dbReference type="Gene3D" id="3.40.50.720">
    <property type="entry name" value="NAD(P)-binding Rossmann-like Domain"/>
    <property type="match status" value="1"/>
</dbReference>
<evidence type="ECO:0000259" key="11">
    <source>
        <dbReference type="Pfam" id="PF07992"/>
    </source>
</evidence>
<keyword evidence="8" id="KW-0408">Iron</keyword>
<name>A0A1T5M845_9FIRM</name>
<comment type="cofactor">
    <cofactor evidence="2">
        <name>[4Fe-4S] cluster</name>
        <dbReference type="ChEBI" id="CHEBI:49883"/>
    </cofactor>
</comment>
<dbReference type="InterPro" id="IPR013785">
    <property type="entry name" value="Aldolase_TIM"/>
</dbReference>
<dbReference type="InterPro" id="IPR001155">
    <property type="entry name" value="OxRdtase_FMN_N"/>
</dbReference>
<evidence type="ECO:0000313" key="13">
    <source>
        <dbReference type="Proteomes" id="UP000190285"/>
    </source>
</evidence>
<dbReference type="InterPro" id="IPR036188">
    <property type="entry name" value="FAD/NAD-bd_sf"/>
</dbReference>
<evidence type="ECO:0000313" key="12">
    <source>
        <dbReference type="EMBL" id="SKC84422.1"/>
    </source>
</evidence>
<dbReference type="Gene3D" id="3.20.20.70">
    <property type="entry name" value="Aldolase class I"/>
    <property type="match status" value="1"/>
</dbReference>
<dbReference type="GO" id="GO:0051536">
    <property type="term" value="F:iron-sulfur cluster binding"/>
    <property type="evidence" value="ECO:0007669"/>
    <property type="project" value="UniProtKB-KW"/>
</dbReference>
<dbReference type="GO" id="GO:0016491">
    <property type="term" value="F:oxidoreductase activity"/>
    <property type="evidence" value="ECO:0007669"/>
    <property type="project" value="UniProtKB-KW"/>
</dbReference>
<keyword evidence="7" id="KW-0560">Oxidoreductase</keyword>
<dbReference type="AlphaFoldDB" id="A0A1T5M845"/>
<evidence type="ECO:0000259" key="10">
    <source>
        <dbReference type="Pfam" id="PF00724"/>
    </source>
</evidence>
<dbReference type="Pfam" id="PF07992">
    <property type="entry name" value="Pyr_redox_2"/>
    <property type="match status" value="1"/>
</dbReference>
<dbReference type="Pfam" id="PF00724">
    <property type="entry name" value="Oxidored_FMN"/>
    <property type="match status" value="1"/>
</dbReference>
<accession>A0A1T5M845</accession>
<dbReference type="CDD" id="cd02803">
    <property type="entry name" value="OYE_like_FMN_family"/>
    <property type="match status" value="1"/>
</dbReference>
<dbReference type="RefSeq" id="WP_170917509.1">
    <property type="nucleotide sequence ID" value="NZ_FUZT01000011.1"/>
</dbReference>
<dbReference type="PANTHER" id="PTHR42917:SF2">
    <property type="entry name" value="2,4-DIENOYL-COA REDUCTASE [(2E)-ENOYL-COA-PRODUCING]"/>
    <property type="match status" value="1"/>
</dbReference>
<dbReference type="InterPro" id="IPR051793">
    <property type="entry name" value="NADH:flavin_oxidoreductase"/>
</dbReference>
<evidence type="ECO:0000256" key="5">
    <source>
        <dbReference type="ARBA" id="ARBA00022643"/>
    </source>
</evidence>
<dbReference type="GO" id="GO:0046872">
    <property type="term" value="F:metal ion binding"/>
    <property type="evidence" value="ECO:0007669"/>
    <property type="project" value="UniProtKB-KW"/>
</dbReference>
<dbReference type="InterPro" id="IPR023753">
    <property type="entry name" value="FAD/NAD-binding_dom"/>
</dbReference>
<dbReference type="PRINTS" id="PR00368">
    <property type="entry name" value="FADPNR"/>
</dbReference>
<dbReference type="Gene3D" id="3.50.50.60">
    <property type="entry name" value="FAD/NAD(P)-binding domain"/>
    <property type="match status" value="1"/>
</dbReference>
<feature type="domain" description="NADH:flavin oxidoreductase/NADH oxidase N-terminal" evidence="10">
    <location>
        <begin position="8"/>
        <end position="343"/>
    </location>
</feature>
<keyword evidence="13" id="KW-1185">Reference proteome</keyword>